<evidence type="ECO:0000313" key="6">
    <source>
        <dbReference type="EMBL" id="MCC9032970.1"/>
    </source>
</evidence>
<reference evidence="7" key="2">
    <citation type="submission" date="2023-07" db="EMBL/GenBank/DDBJ databases">
        <title>Description of novel Chryseobacterium sp. strain C-2.</title>
        <authorList>
            <person name="Saticioglu I.B."/>
        </authorList>
    </citation>
    <scope>NUCLEOTIDE SEQUENCE [LARGE SCALE GENOMIC DNA]</scope>
    <source>
        <strain evidence="7">C-2</strain>
    </source>
</reference>
<comment type="caution">
    <text evidence="6">The sequence shown here is derived from an EMBL/GenBank/DDBJ whole genome shotgun (WGS) entry which is preliminary data.</text>
</comment>
<dbReference type="InterPro" id="IPR006143">
    <property type="entry name" value="RND_pump_MFP"/>
</dbReference>
<dbReference type="EMBL" id="JACXXP010000024">
    <property type="protein sequence ID" value="MBD3906093.1"/>
    <property type="molecule type" value="Genomic_DNA"/>
</dbReference>
<organism evidence="6 8">
    <name type="scientific">Chryseobacterium muglaense</name>
    <dbReference type="NCBI Taxonomy" id="2893752"/>
    <lineage>
        <taxon>Bacteria</taxon>
        <taxon>Pseudomonadati</taxon>
        <taxon>Bacteroidota</taxon>
        <taxon>Flavobacteriia</taxon>
        <taxon>Flavobacteriales</taxon>
        <taxon>Weeksellaceae</taxon>
        <taxon>Chryseobacterium group</taxon>
        <taxon>Chryseobacterium</taxon>
    </lineage>
</organism>
<dbReference type="PANTHER" id="PTHR30469">
    <property type="entry name" value="MULTIDRUG RESISTANCE PROTEIN MDTA"/>
    <property type="match status" value="1"/>
</dbReference>
<feature type="domain" description="CusB-like beta-barrel" evidence="3">
    <location>
        <begin position="197"/>
        <end position="271"/>
    </location>
</feature>
<dbReference type="RefSeq" id="WP_191180517.1">
    <property type="nucleotide sequence ID" value="NZ_JACXXP010000024.1"/>
</dbReference>
<evidence type="ECO:0000313" key="8">
    <source>
        <dbReference type="Proteomes" id="UP001107960"/>
    </source>
</evidence>
<dbReference type="Gene3D" id="2.40.420.20">
    <property type="match status" value="1"/>
</dbReference>
<dbReference type="PANTHER" id="PTHR30469:SF15">
    <property type="entry name" value="HLYD FAMILY OF SECRETION PROTEINS"/>
    <property type="match status" value="1"/>
</dbReference>
<sequence length="350" mass="38725">MSIVVILVVLISVRLYSNKKEINEKSQAGGDKKTLVIPVIIDTVNNFTPASSLRKTGNISPFKQSLAVASSAGHIRSINFDLGTKVSAGQVLAVTDPQKINIDLQNALAKEKKLQNELNTYVELLAGKATTKEKVNQLRLDYIDSKFQTSQLRQQISDTRILAPISGIVTEKKVEQGLYVNSGTEIATIVDLNKVKVQVYLTESEVYQVKANDIAKITNDVFPDRIFNGKVTYVSPQGDETHSYLCEITINNPDNNLLKSGSFVYVDFNAEDIQPILSVKREALIENTQKPTVYVVQNNKTIRKEIRTGRDFGDRIEVLSGLSRGDIVVVSGQINLQNQSSVKITNNKSK</sequence>
<keyword evidence="7" id="KW-1185">Reference proteome</keyword>
<evidence type="ECO:0000313" key="5">
    <source>
        <dbReference type="EMBL" id="MBD3906093.1"/>
    </source>
</evidence>
<evidence type="ECO:0000259" key="4">
    <source>
        <dbReference type="Pfam" id="PF25989"/>
    </source>
</evidence>
<dbReference type="AlphaFoldDB" id="A0A9Q3USL0"/>
<dbReference type="InterPro" id="IPR058637">
    <property type="entry name" value="YknX-like_C"/>
</dbReference>
<proteinExistence type="inferred from homology"/>
<dbReference type="GO" id="GO:0015562">
    <property type="term" value="F:efflux transmembrane transporter activity"/>
    <property type="evidence" value="ECO:0007669"/>
    <property type="project" value="TreeGrafter"/>
</dbReference>
<dbReference type="Gene3D" id="2.40.30.170">
    <property type="match status" value="1"/>
</dbReference>
<dbReference type="Gene3D" id="2.40.50.100">
    <property type="match status" value="1"/>
</dbReference>
<dbReference type="Pfam" id="PF25917">
    <property type="entry name" value="BSH_RND"/>
    <property type="match status" value="1"/>
</dbReference>
<dbReference type="Proteomes" id="UP001107960">
    <property type="component" value="Unassembled WGS sequence"/>
</dbReference>
<accession>A0A9Q3USL0</accession>
<dbReference type="Pfam" id="PF25954">
    <property type="entry name" value="Beta-barrel_RND_2"/>
    <property type="match status" value="1"/>
</dbReference>
<evidence type="ECO:0000313" key="7">
    <source>
        <dbReference type="Proteomes" id="UP000603715"/>
    </source>
</evidence>
<comment type="similarity">
    <text evidence="1">Belongs to the membrane fusion protein (MFP) (TC 8.A.1) family.</text>
</comment>
<dbReference type="InterPro" id="IPR058625">
    <property type="entry name" value="MdtA-like_BSH"/>
</dbReference>
<dbReference type="Pfam" id="PF25989">
    <property type="entry name" value="YknX_C"/>
    <property type="match status" value="1"/>
</dbReference>
<name>A0A9Q3USL0_9FLAO</name>
<dbReference type="GO" id="GO:1990281">
    <property type="term" value="C:efflux pump complex"/>
    <property type="evidence" value="ECO:0007669"/>
    <property type="project" value="TreeGrafter"/>
</dbReference>
<gene>
    <name evidence="5" type="ORF">IEW27_16015</name>
    <name evidence="6" type="ORF">LNP80_01700</name>
</gene>
<dbReference type="EMBL" id="JAJJML010000001">
    <property type="protein sequence ID" value="MCC9032970.1"/>
    <property type="molecule type" value="Genomic_DNA"/>
</dbReference>
<evidence type="ECO:0000256" key="1">
    <source>
        <dbReference type="ARBA" id="ARBA00009477"/>
    </source>
</evidence>
<feature type="domain" description="Multidrug resistance protein MdtA-like barrel-sandwich hybrid" evidence="2">
    <location>
        <begin position="73"/>
        <end position="191"/>
    </location>
</feature>
<reference evidence="6" key="1">
    <citation type="submission" date="2021-11" db="EMBL/GenBank/DDBJ databases">
        <title>Description of novel Chryseobacterium species.</title>
        <authorList>
            <person name="Saticioglu I.B."/>
            <person name="Ay H."/>
            <person name="Altun S."/>
            <person name="Duman M."/>
        </authorList>
    </citation>
    <scope>NUCLEOTIDE SEQUENCE</scope>
    <source>
        <strain evidence="6">C-39</strain>
    </source>
</reference>
<feature type="domain" description="YknX-like C-terminal permuted SH3-like" evidence="4">
    <location>
        <begin position="281"/>
        <end position="343"/>
    </location>
</feature>
<dbReference type="NCBIfam" id="TIGR01730">
    <property type="entry name" value="RND_mfp"/>
    <property type="match status" value="1"/>
</dbReference>
<evidence type="ECO:0000259" key="3">
    <source>
        <dbReference type="Pfam" id="PF25954"/>
    </source>
</evidence>
<dbReference type="Proteomes" id="UP000603715">
    <property type="component" value="Unassembled WGS sequence"/>
</dbReference>
<reference evidence="5" key="3">
    <citation type="submission" date="2024-05" db="EMBL/GenBank/DDBJ databases">
        <title>Description of novel Chryseobacterium sp. strain C-2.</title>
        <authorList>
            <person name="Saticioglu I.B."/>
        </authorList>
    </citation>
    <scope>NUCLEOTIDE SEQUENCE</scope>
    <source>
        <strain evidence="5">C-2</strain>
    </source>
</reference>
<protein>
    <submittedName>
        <fullName evidence="6">Efflux RND transporter periplasmic adaptor subunit</fullName>
    </submittedName>
</protein>
<dbReference type="InterPro" id="IPR058792">
    <property type="entry name" value="Beta-barrel_RND_2"/>
</dbReference>
<evidence type="ECO:0000259" key="2">
    <source>
        <dbReference type="Pfam" id="PF25917"/>
    </source>
</evidence>
<dbReference type="SUPFAM" id="SSF111369">
    <property type="entry name" value="HlyD-like secretion proteins"/>
    <property type="match status" value="1"/>
</dbReference>